<dbReference type="EMBL" id="JABSTU010000008">
    <property type="protein sequence ID" value="KAH8024388.1"/>
    <property type="molecule type" value="Genomic_DNA"/>
</dbReference>
<gene>
    <name evidence="2" type="ORF">HPB51_022872</name>
</gene>
<reference evidence="2" key="2">
    <citation type="submission" date="2021-09" db="EMBL/GenBank/DDBJ databases">
        <authorList>
            <person name="Jia N."/>
            <person name="Wang J."/>
            <person name="Shi W."/>
            <person name="Du L."/>
            <person name="Sun Y."/>
            <person name="Zhan W."/>
            <person name="Jiang J."/>
            <person name="Wang Q."/>
            <person name="Zhang B."/>
            <person name="Ji P."/>
            <person name="Sakyi L.B."/>
            <person name="Cui X."/>
            <person name="Yuan T."/>
            <person name="Jiang B."/>
            <person name="Yang W."/>
            <person name="Lam T.T.-Y."/>
            <person name="Chang Q."/>
            <person name="Ding S."/>
            <person name="Wang X."/>
            <person name="Zhu J."/>
            <person name="Ruan X."/>
            <person name="Zhao L."/>
            <person name="Wei J."/>
            <person name="Que T."/>
            <person name="Du C."/>
            <person name="Cheng J."/>
            <person name="Dai P."/>
            <person name="Han X."/>
            <person name="Huang E."/>
            <person name="Gao Y."/>
            <person name="Liu J."/>
            <person name="Shao H."/>
            <person name="Ye R."/>
            <person name="Li L."/>
            <person name="Wei W."/>
            <person name="Wang X."/>
            <person name="Wang C."/>
            <person name="Huo Q."/>
            <person name="Li W."/>
            <person name="Guo W."/>
            <person name="Chen H."/>
            <person name="Chen S."/>
            <person name="Zhou L."/>
            <person name="Zhou L."/>
            <person name="Ni X."/>
            <person name="Tian J."/>
            <person name="Zhou Y."/>
            <person name="Sheng Y."/>
            <person name="Liu T."/>
            <person name="Pan Y."/>
            <person name="Xia L."/>
            <person name="Li J."/>
            <person name="Zhao F."/>
            <person name="Cao W."/>
        </authorList>
    </citation>
    <scope>NUCLEOTIDE SEQUENCE</scope>
    <source>
        <strain evidence="2">Rmic-2018</strain>
        <tissue evidence="2">Larvae</tissue>
    </source>
</reference>
<proteinExistence type="predicted"/>
<reference evidence="2" key="1">
    <citation type="journal article" date="2020" name="Cell">
        <title>Large-Scale Comparative Analyses of Tick Genomes Elucidate Their Genetic Diversity and Vector Capacities.</title>
        <authorList>
            <consortium name="Tick Genome and Microbiome Consortium (TIGMIC)"/>
            <person name="Jia N."/>
            <person name="Wang J."/>
            <person name="Shi W."/>
            <person name="Du L."/>
            <person name="Sun Y."/>
            <person name="Zhan W."/>
            <person name="Jiang J.F."/>
            <person name="Wang Q."/>
            <person name="Zhang B."/>
            <person name="Ji P."/>
            <person name="Bell-Sakyi L."/>
            <person name="Cui X.M."/>
            <person name="Yuan T.T."/>
            <person name="Jiang B.G."/>
            <person name="Yang W.F."/>
            <person name="Lam T.T."/>
            <person name="Chang Q.C."/>
            <person name="Ding S.J."/>
            <person name="Wang X.J."/>
            <person name="Zhu J.G."/>
            <person name="Ruan X.D."/>
            <person name="Zhao L."/>
            <person name="Wei J.T."/>
            <person name="Ye R.Z."/>
            <person name="Que T.C."/>
            <person name="Du C.H."/>
            <person name="Zhou Y.H."/>
            <person name="Cheng J.X."/>
            <person name="Dai P.F."/>
            <person name="Guo W.B."/>
            <person name="Han X.H."/>
            <person name="Huang E.J."/>
            <person name="Li L.F."/>
            <person name="Wei W."/>
            <person name="Gao Y.C."/>
            <person name="Liu J.Z."/>
            <person name="Shao H.Z."/>
            <person name="Wang X."/>
            <person name="Wang C.C."/>
            <person name="Yang T.C."/>
            <person name="Huo Q.B."/>
            <person name="Li W."/>
            <person name="Chen H.Y."/>
            <person name="Chen S.E."/>
            <person name="Zhou L.G."/>
            <person name="Ni X.B."/>
            <person name="Tian J.H."/>
            <person name="Sheng Y."/>
            <person name="Liu T."/>
            <person name="Pan Y.S."/>
            <person name="Xia L.Y."/>
            <person name="Li J."/>
            <person name="Zhao F."/>
            <person name="Cao W.C."/>
        </authorList>
    </citation>
    <scope>NUCLEOTIDE SEQUENCE</scope>
    <source>
        <strain evidence="2">Rmic-2018</strain>
    </source>
</reference>
<dbReference type="GO" id="GO:0016491">
    <property type="term" value="F:oxidoreductase activity"/>
    <property type="evidence" value="ECO:0007669"/>
    <property type="project" value="UniProtKB-KW"/>
</dbReference>
<comment type="caution">
    <text evidence="2">The sequence shown here is derived from an EMBL/GenBank/DDBJ whole genome shotgun (WGS) entry which is preliminary data.</text>
</comment>
<dbReference type="VEuPathDB" id="VectorBase:LOC119172755"/>
<dbReference type="PANTHER" id="PTHR43157">
    <property type="entry name" value="PHOSPHATIDYLINOSITOL-GLYCAN BIOSYNTHESIS CLASS F PROTEIN-RELATED"/>
    <property type="match status" value="1"/>
</dbReference>
<name>A0A9J6DQS1_RHIMP</name>
<keyword evidence="1" id="KW-0560">Oxidoreductase</keyword>
<keyword evidence="3" id="KW-1185">Reference proteome</keyword>
<dbReference type="SUPFAM" id="SSF51735">
    <property type="entry name" value="NAD(P)-binding Rossmann-fold domains"/>
    <property type="match status" value="1"/>
</dbReference>
<evidence type="ECO:0000256" key="1">
    <source>
        <dbReference type="ARBA" id="ARBA00023002"/>
    </source>
</evidence>
<dbReference type="Proteomes" id="UP000821866">
    <property type="component" value="Chromosome 6"/>
</dbReference>
<dbReference type="InterPro" id="IPR036291">
    <property type="entry name" value="NAD(P)-bd_dom_sf"/>
</dbReference>
<dbReference type="AlphaFoldDB" id="A0A9J6DQS1"/>
<accession>A0A9J6DQS1</accession>
<protein>
    <submittedName>
        <fullName evidence="2">Uncharacterized protein</fullName>
    </submittedName>
</protein>
<evidence type="ECO:0000313" key="3">
    <source>
        <dbReference type="Proteomes" id="UP000821866"/>
    </source>
</evidence>
<sequence length="185" mass="21069">MDGLKTTTQSNHLGHALLTSLLLDLLKCSAPSRVVIVSSMAHAWARLKPDDPFLEHHYTHSRSYGLSKLYNLYFARELADKLRGEQVTANALHPSLVRSRFFREPVTTYYSKFLGYVVILLFVKSPLEGAPTSIHLCLSPKLTHRTGRYFMECRETMPDEHAMDPVLQLKTWDVTEQALNVHLCS</sequence>
<evidence type="ECO:0000313" key="2">
    <source>
        <dbReference type="EMBL" id="KAH8024388.1"/>
    </source>
</evidence>
<organism evidence="2 3">
    <name type="scientific">Rhipicephalus microplus</name>
    <name type="common">Cattle tick</name>
    <name type="synonym">Boophilus microplus</name>
    <dbReference type="NCBI Taxonomy" id="6941"/>
    <lineage>
        <taxon>Eukaryota</taxon>
        <taxon>Metazoa</taxon>
        <taxon>Ecdysozoa</taxon>
        <taxon>Arthropoda</taxon>
        <taxon>Chelicerata</taxon>
        <taxon>Arachnida</taxon>
        <taxon>Acari</taxon>
        <taxon>Parasitiformes</taxon>
        <taxon>Ixodida</taxon>
        <taxon>Ixodoidea</taxon>
        <taxon>Ixodidae</taxon>
        <taxon>Rhipicephalinae</taxon>
        <taxon>Rhipicephalus</taxon>
        <taxon>Boophilus</taxon>
    </lineage>
</organism>
<dbReference type="Gene3D" id="3.40.50.720">
    <property type="entry name" value="NAD(P)-binding Rossmann-like Domain"/>
    <property type="match status" value="1"/>
</dbReference>
<dbReference type="PANTHER" id="PTHR43157:SF31">
    <property type="entry name" value="PHOSPHATIDYLINOSITOL-GLYCAN BIOSYNTHESIS CLASS F PROTEIN"/>
    <property type="match status" value="1"/>
</dbReference>